<evidence type="ECO:0000256" key="1">
    <source>
        <dbReference type="SAM" id="MobiDB-lite"/>
    </source>
</evidence>
<protein>
    <submittedName>
        <fullName evidence="2">Uncharacterized protein</fullName>
    </submittedName>
</protein>
<evidence type="ECO:0000313" key="2">
    <source>
        <dbReference type="EMBL" id="KAJ7022775.1"/>
    </source>
</evidence>
<gene>
    <name evidence="2" type="ORF">C8F04DRAFT_1310139</name>
</gene>
<dbReference type="AlphaFoldDB" id="A0AAD6WRX7"/>
<evidence type="ECO:0000313" key="3">
    <source>
        <dbReference type="Proteomes" id="UP001218188"/>
    </source>
</evidence>
<feature type="region of interest" description="Disordered" evidence="1">
    <location>
        <begin position="110"/>
        <end position="185"/>
    </location>
</feature>
<name>A0AAD6WRX7_9AGAR</name>
<dbReference type="Proteomes" id="UP001218188">
    <property type="component" value="Unassembled WGS sequence"/>
</dbReference>
<accession>A0AAD6WRX7</accession>
<sequence length="496" mass="54670">MNLNMMKRSTLTVAYDPPRTNMVTDILSLIRRHDQLDLLATLASAAPAIPAAPTLKPRHGTFAFPSEPISYPSNGYDNHYNTQNHTFFNQSSANFDMGYQRVYDVNYDYSSSSPSVPARRKRSPSPTPLLGTSPKRAHLYVDDDNTNWAPDPVPTLSTAKSPPSTPAEPIKRLVGRPLNPPSMAPAAQTTASLRRALQSSVVVKTQGDFLSNKGKWAADEKSSFFEFCLGQDSNEVFKKITLSANKCWTGFVGHTGVARDAAQMKDQWARSLAIYKKLVPLLKFTGGGADADEEPKWDDNAAIEEFLHSRAASGHEVEGLSAKIVSQWLTLGWYNLFHTRYADNPKAVRDVPHSSADTLSDLDENDNDSDVEEIDKPTIPATLAFTALKAKTGTATDRCEVKVSSWDRSKPASRAPAAKVKKEDRLQGLNDYLEGKMRVDEQAMKLAKVDAEFKRLKAAEGTAKEMLADTTGLYGPEAKEKARRVLEKLMDAALNF</sequence>
<dbReference type="EMBL" id="JARJCM010000203">
    <property type="protein sequence ID" value="KAJ7022775.1"/>
    <property type="molecule type" value="Genomic_DNA"/>
</dbReference>
<reference evidence="2" key="1">
    <citation type="submission" date="2023-03" db="EMBL/GenBank/DDBJ databases">
        <title>Massive genome expansion in bonnet fungi (Mycena s.s.) driven by repeated elements and novel gene families across ecological guilds.</title>
        <authorList>
            <consortium name="Lawrence Berkeley National Laboratory"/>
            <person name="Harder C.B."/>
            <person name="Miyauchi S."/>
            <person name="Viragh M."/>
            <person name="Kuo A."/>
            <person name="Thoen E."/>
            <person name="Andreopoulos B."/>
            <person name="Lu D."/>
            <person name="Skrede I."/>
            <person name="Drula E."/>
            <person name="Henrissat B."/>
            <person name="Morin E."/>
            <person name="Kohler A."/>
            <person name="Barry K."/>
            <person name="LaButti K."/>
            <person name="Morin E."/>
            <person name="Salamov A."/>
            <person name="Lipzen A."/>
            <person name="Mereny Z."/>
            <person name="Hegedus B."/>
            <person name="Baldrian P."/>
            <person name="Stursova M."/>
            <person name="Weitz H."/>
            <person name="Taylor A."/>
            <person name="Grigoriev I.V."/>
            <person name="Nagy L.G."/>
            <person name="Martin F."/>
            <person name="Kauserud H."/>
        </authorList>
    </citation>
    <scope>NUCLEOTIDE SEQUENCE</scope>
    <source>
        <strain evidence="2">CBHHK200</strain>
    </source>
</reference>
<feature type="compositionally biased region" description="Acidic residues" evidence="1">
    <location>
        <begin position="360"/>
        <end position="373"/>
    </location>
</feature>
<comment type="caution">
    <text evidence="2">The sequence shown here is derived from an EMBL/GenBank/DDBJ whole genome shotgun (WGS) entry which is preliminary data.</text>
</comment>
<keyword evidence="3" id="KW-1185">Reference proteome</keyword>
<proteinExistence type="predicted"/>
<organism evidence="2 3">
    <name type="scientific">Mycena alexandri</name>
    <dbReference type="NCBI Taxonomy" id="1745969"/>
    <lineage>
        <taxon>Eukaryota</taxon>
        <taxon>Fungi</taxon>
        <taxon>Dikarya</taxon>
        <taxon>Basidiomycota</taxon>
        <taxon>Agaricomycotina</taxon>
        <taxon>Agaricomycetes</taxon>
        <taxon>Agaricomycetidae</taxon>
        <taxon>Agaricales</taxon>
        <taxon>Marasmiineae</taxon>
        <taxon>Mycenaceae</taxon>
        <taxon>Mycena</taxon>
    </lineage>
</organism>
<feature type="region of interest" description="Disordered" evidence="1">
    <location>
        <begin position="352"/>
        <end position="373"/>
    </location>
</feature>